<keyword evidence="3" id="KW-1185">Reference proteome</keyword>
<dbReference type="AlphaFoldDB" id="A0A0R3UAU3"/>
<reference evidence="4" key="2">
    <citation type="submission" date="2019-11" db="UniProtKB">
        <authorList>
            <consortium name="WormBaseParasite"/>
        </authorList>
    </citation>
    <scope>IDENTIFICATION</scope>
</reference>
<reference evidence="2 3" key="1">
    <citation type="submission" date="2018-10" db="EMBL/GenBank/DDBJ databases">
        <authorList>
            <consortium name="Pathogen Informatics"/>
        </authorList>
    </citation>
    <scope>NUCLEOTIDE SEQUENCE [LARGE SCALE GENOMIC DNA]</scope>
</reference>
<feature type="compositionally biased region" description="Polar residues" evidence="1">
    <location>
        <begin position="105"/>
        <end position="115"/>
    </location>
</feature>
<proteinExistence type="predicted"/>
<organism evidence="4">
    <name type="scientific">Mesocestoides corti</name>
    <name type="common">Flatworm</name>
    <dbReference type="NCBI Taxonomy" id="53468"/>
    <lineage>
        <taxon>Eukaryota</taxon>
        <taxon>Metazoa</taxon>
        <taxon>Spiralia</taxon>
        <taxon>Lophotrochozoa</taxon>
        <taxon>Platyhelminthes</taxon>
        <taxon>Cestoda</taxon>
        <taxon>Eucestoda</taxon>
        <taxon>Cyclophyllidea</taxon>
        <taxon>Mesocestoididae</taxon>
        <taxon>Mesocestoides</taxon>
    </lineage>
</organism>
<gene>
    <name evidence="2" type="ORF">MCOS_LOCUS4042</name>
</gene>
<evidence type="ECO:0000313" key="4">
    <source>
        <dbReference type="WBParaSite" id="MCU_012234-RA"/>
    </source>
</evidence>
<dbReference type="Proteomes" id="UP000267029">
    <property type="component" value="Unassembled WGS sequence"/>
</dbReference>
<accession>A0A0R3UAU3</accession>
<feature type="region of interest" description="Disordered" evidence="1">
    <location>
        <begin position="58"/>
        <end position="128"/>
    </location>
</feature>
<dbReference type="EMBL" id="UXSR01001208">
    <property type="protein sequence ID" value="VDD78039.1"/>
    <property type="molecule type" value="Genomic_DNA"/>
</dbReference>
<name>A0A0R3UAU3_MESCO</name>
<evidence type="ECO:0000256" key="1">
    <source>
        <dbReference type="SAM" id="MobiDB-lite"/>
    </source>
</evidence>
<feature type="compositionally biased region" description="Polar residues" evidence="1">
    <location>
        <begin position="65"/>
        <end position="77"/>
    </location>
</feature>
<protein>
    <submittedName>
        <fullName evidence="2 4">Uncharacterized protein</fullName>
    </submittedName>
</protein>
<evidence type="ECO:0000313" key="3">
    <source>
        <dbReference type="Proteomes" id="UP000267029"/>
    </source>
</evidence>
<evidence type="ECO:0000313" key="2">
    <source>
        <dbReference type="EMBL" id="VDD78039.1"/>
    </source>
</evidence>
<dbReference type="WBParaSite" id="MCU_012234-RA">
    <property type="protein sequence ID" value="MCU_012234-RA"/>
    <property type="gene ID" value="MCU_012234"/>
</dbReference>
<sequence>MRVINAQLSGSDEQTRQWVPLVHIRHAPPILRAPELAIQDHAPPGNLGSPVLVFIHNSGLHPRPTNDTPTPCHSSSTRQHRRWLPQRCFQHPPASHKDHPPPSRKLTQPTNPSQRNHVERHLRTQIKW</sequence>